<evidence type="ECO:0000313" key="1">
    <source>
        <dbReference type="EMBL" id="MCY9598822.1"/>
    </source>
</evidence>
<gene>
    <name evidence="1" type="ORF">M5X16_23990</name>
    <name evidence="2" type="ORF">PC41400_04750</name>
</gene>
<reference evidence="1 4" key="2">
    <citation type="submission" date="2022-05" db="EMBL/GenBank/DDBJ databases">
        <title>Genome Sequencing of Bee-Associated Microbes.</title>
        <authorList>
            <person name="Dunlap C."/>
        </authorList>
    </citation>
    <scope>NUCLEOTIDE SEQUENCE [LARGE SCALE GENOMIC DNA]</scope>
    <source>
        <strain evidence="1 4">NRRL B-23120</strain>
    </source>
</reference>
<dbReference type="GeneID" id="95374121"/>
<sequence>MDERKIQTYTLVSAPNVTGENFIKLLNIYRRPFVVLVNNPAEGQRMKKLGVRHIVEVDTVHHEAWEVPGLPIGDVYLFEDSLPLCCRYLQMVRSWTTGTIFVVKTNASPRLIYKALGADHVVHTNTRQVSFLLGAAPGQVPEEVLR</sequence>
<dbReference type="Proteomes" id="UP001527202">
    <property type="component" value="Unassembled WGS sequence"/>
</dbReference>
<reference evidence="2 3" key="1">
    <citation type="submission" date="2018-01" db="EMBL/GenBank/DDBJ databases">
        <title>The whole genome sequencing and assembly of Paenibacillus chitinolyticus KCCM 41400 strain.</title>
        <authorList>
            <person name="Kim J.-Y."/>
            <person name="Park M.-K."/>
            <person name="Lee Y.-J."/>
            <person name="Yi H."/>
            <person name="Bahn Y.-S."/>
            <person name="Kim J.F."/>
            <person name="Lee D.-W."/>
        </authorList>
    </citation>
    <scope>NUCLEOTIDE SEQUENCE [LARGE SCALE GENOMIC DNA]</scope>
    <source>
        <strain evidence="2 3">KCCM 41400</strain>
    </source>
</reference>
<dbReference type="Proteomes" id="UP000288943">
    <property type="component" value="Chromosome"/>
</dbReference>
<protein>
    <submittedName>
        <fullName evidence="2">Uncharacterized protein</fullName>
    </submittedName>
</protein>
<evidence type="ECO:0000313" key="3">
    <source>
        <dbReference type="Proteomes" id="UP000288943"/>
    </source>
</evidence>
<proteinExistence type="predicted"/>
<evidence type="ECO:0000313" key="4">
    <source>
        <dbReference type="Proteomes" id="UP001527202"/>
    </source>
</evidence>
<keyword evidence="4" id="KW-1185">Reference proteome</keyword>
<dbReference type="EMBL" id="JAMDMJ010000035">
    <property type="protein sequence ID" value="MCY9598822.1"/>
    <property type="molecule type" value="Genomic_DNA"/>
</dbReference>
<dbReference type="RefSeq" id="WP_042234141.1">
    <property type="nucleotide sequence ID" value="NZ_CP026520.1"/>
</dbReference>
<dbReference type="KEGG" id="pchi:PC41400_04750"/>
<dbReference type="AlphaFoldDB" id="A0A410WRI0"/>
<organism evidence="2 3">
    <name type="scientific">Paenibacillus chitinolyticus</name>
    <dbReference type="NCBI Taxonomy" id="79263"/>
    <lineage>
        <taxon>Bacteria</taxon>
        <taxon>Bacillati</taxon>
        <taxon>Bacillota</taxon>
        <taxon>Bacilli</taxon>
        <taxon>Bacillales</taxon>
        <taxon>Paenibacillaceae</taxon>
        <taxon>Paenibacillus</taxon>
    </lineage>
</organism>
<dbReference type="EMBL" id="CP026520">
    <property type="protein sequence ID" value="QAV17029.1"/>
    <property type="molecule type" value="Genomic_DNA"/>
</dbReference>
<name>A0A410WRI0_9BACL</name>
<evidence type="ECO:0000313" key="2">
    <source>
        <dbReference type="EMBL" id="QAV17029.1"/>
    </source>
</evidence>
<accession>A0A410WRI0</accession>
<dbReference type="OrthoDB" id="2614999at2"/>